<protein>
    <submittedName>
        <fullName evidence="1">Uncharacterized protein</fullName>
    </submittedName>
</protein>
<organism evidence="1 2">
    <name type="scientific">Lupinus luteus</name>
    <name type="common">European yellow lupine</name>
    <dbReference type="NCBI Taxonomy" id="3873"/>
    <lineage>
        <taxon>Eukaryota</taxon>
        <taxon>Viridiplantae</taxon>
        <taxon>Streptophyta</taxon>
        <taxon>Embryophyta</taxon>
        <taxon>Tracheophyta</taxon>
        <taxon>Spermatophyta</taxon>
        <taxon>Magnoliopsida</taxon>
        <taxon>eudicotyledons</taxon>
        <taxon>Gunneridae</taxon>
        <taxon>Pentapetalae</taxon>
        <taxon>rosids</taxon>
        <taxon>fabids</taxon>
        <taxon>Fabales</taxon>
        <taxon>Fabaceae</taxon>
        <taxon>Papilionoideae</taxon>
        <taxon>50 kb inversion clade</taxon>
        <taxon>genistoids sensu lato</taxon>
        <taxon>core genistoids</taxon>
        <taxon>Genisteae</taxon>
        <taxon>Lupinus</taxon>
    </lineage>
</organism>
<dbReference type="AlphaFoldDB" id="A0AAV1X5S1"/>
<dbReference type="Proteomes" id="UP001497480">
    <property type="component" value="Unassembled WGS sequence"/>
</dbReference>
<accession>A0AAV1X5S1</accession>
<comment type="caution">
    <text evidence="1">The sequence shown here is derived from an EMBL/GenBank/DDBJ whole genome shotgun (WGS) entry which is preliminary data.</text>
</comment>
<name>A0AAV1X5S1_LUPLU</name>
<sequence>MIRITPNSNYCLKGTKNVWNYFNIKTSFCQLDIPLFGELRVVDDGVELGLADCGDVGEGQGLLGSGATQDVGVGSLGVGGSVFGVLSRSLGGIGDSVAMQGGGVWDSGMESGSFGVVGESLGAGWVNSGYREIDVDVGVGFDVEGVIGEV</sequence>
<proteinExistence type="predicted"/>
<evidence type="ECO:0000313" key="2">
    <source>
        <dbReference type="Proteomes" id="UP001497480"/>
    </source>
</evidence>
<keyword evidence="2" id="KW-1185">Reference proteome</keyword>
<evidence type="ECO:0000313" key="1">
    <source>
        <dbReference type="EMBL" id="CAL0317079.1"/>
    </source>
</evidence>
<reference evidence="1 2" key="1">
    <citation type="submission" date="2024-03" db="EMBL/GenBank/DDBJ databases">
        <authorList>
            <person name="Martinez-Hernandez J."/>
        </authorList>
    </citation>
    <scope>NUCLEOTIDE SEQUENCE [LARGE SCALE GENOMIC DNA]</scope>
</reference>
<dbReference type="EMBL" id="CAXHTB010000012">
    <property type="protein sequence ID" value="CAL0317079.1"/>
    <property type="molecule type" value="Genomic_DNA"/>
</dbReference>
<gene>
    <name evidence="1" type="ORF">LLUT_LOCUS18139</name>
</gene>